<keyword evidence="6" id="KW-0028">Amino-acid biosynthesis</keyword>
<comment type="pathway">
    <text evidence="6">Amino-acid biosynthesis; L-tryptophan biosynthesis; L-tryptophan from chorismate: step 1/5.</text>
</comment>
<dbReference type="Proteomes" id="UP001196980">
    <property type="component" value="Unassembled WGS sequence"/>
</dbReference>
<evidence type="ECO:0000259" key="8">
    <source>
        <dbReference type="Pfam" id="PF04715"/>
    </source>
</evidence>
<evidence type="ECO:0000256" key="6">
    <source>
        <dbReference type="RuleBase" id="RU364045"/>
    </source>
</evidence>
<feature type="domain" description="Chorismate-utilising enzyme C-terminal" evidence="7">
    <location>
        <begin position="225"/>
        <end position="478"/>
    </location>
</feature>
<evidence type="ECO:0000256" key="3">
    <source>
        <dbReference type="ARBA" id="ARBA00023239"/>
    </source>
</evidence>
<comment type="subunit">
    <text evidence="1 6">Heterotetramer consisting of two non-identical subunits: a beta subunit (TrpG) and a large alpha subunit (TrpE).</text>
</comment>
<evidence type="ECO:0000259" key="7">
    <source>
        <dbReference type="Pfam" id="PF00425"/>
    </source>
</evidence>
<dbReference type="InterPro" id="IPR005256">
    <property type="entry name" value="Anth_synth_I_PabB"/>
</dbReference>
<dbReference type="EC" id="4.1.3.27" evidence="6"/>
<keyword evidence="6" id="KW-0479">Metal-binding</keyword>
<name>A0ABS6RZG6_9BACT</name>
<feature type="domain" description="Anthranilate synthase component I N-terminal" evidence="8">
    <location>
        <begin position="28"/>
        <end position="165"/>
    </location>
</feature>
<evidence type="ECO:0000256" key="1">
    <source>
        <dbReference type="ARBA" id="ARBA00011575"/>
    </source>
</evidence>
<evidence type="ECO:0000313" key="10">
    <source>
        <dbReference type="Proteomes" id="UP001196980"/>
    </source>
</evidence>
<keyword evidence="3 6" id="KW-0456">Lyase</keyword>
<dbReference type="NCBIfam" id="TIGR00564">
    <property type="entry name" value="trpE_most"/>
    <property type="match status" value="1"/>
</dbReference>
<dbReference type="InterPro" id="IPR006805">
    <property type="entry name" value="Anth_synth_I_N"/>
</dbReference>
<evidence type="ECO:0000256" key="2">
    <source>
        <dbReference type="ARBA" id="ARBA00020653"/>
    </source>
</evidence>
<dbReference type="EMBL" id="JABXWD010000077">
    <property type="protein sequence ID" value="MBV6341163.1"/>
    <property type="molecule type" value="Genomic_DNA"/>
</dbReference>
<reference evidence="9 10" key="1">
    <citation type="journal article" date="2020" name="J Geophys Res Biogeosci">
        <title>Magnetotaxis as an Adaptation to Enable Bacterial Shuttling of Microbial Sulfur and Sulfur Cycling Across Aquatic Oxic#Anoxic Interfaces.</title>
        <authorList>
            <person name="Li J."/>
            <person name="Liu P."/>
            <person name="Wang J."/>
            <person name="Roberts A.P."/>
            <person name="Pan Y."/>
        </authorList>
    </citation>
    <scope>NUCLEOTIDE SEQUENCE [LARGE SCALE GENOMIC DNA]</scope>
    <source>
        <strain evidence="9 10">MYR-1_YQ</strain>
    </source>
</reference>
<dbReference type="GO" id="GO:0004049">
    <property type="term" value="F:anthranilate synthase activity"/>
    <property type="evidence" value="ECO:0007669"/>
    <property type="project" value="UniProtKB-EC"/>
</dbReference>
<dbReference type="Pfam" id="PF00425">
    <property type="entry name" value="Chorismate_bind"/>
    <property type="match status" value="1"/>
</dbReference>
<keyword evidence="10" id="KW-1185">Reference proteome</keyword>
<dbReference type="PANTHER" id="PTHR11236:SF48">
    <property type="entry name" value="ISOCHORISMATE SYNTHASE MENF"/>
    <property type="match status" value="1"/>
</dbReference>
<comment type="function">
    <text evidence="4 6">Part of a heterotetrameric complex that catalyzes the two-step biosynthesis of anthranilate, an intermediate in the biosynthesis of L-tryptophan. In the first step, the glutamine-binding beta subunit (TrpG) of anthranilate synthase (AS) provides the glutamine amidotransferase activity which generates ammonia as a substrate that, along with chorismate, is used in the second step, catalyzed by the large alpha subunit of AS (TrpE) to produce anthranilate. In the absence of TrpG, TrpE can synthesize anthranilate directly from chorismate and high concentrations of ammonia.</text>
</comment>
<comment type="similarity">
    <text evidence="6">Belongs to the anthranilate synthase component I family.</text>
</comment>
<keyword evidence="6" id="KW-0822">Tryptophan biosynthesis</keyword>
<sequence>MYYPELEQFKELSGRGNLIPVYKEILADMETPVSAYMKINGRDSFLFESVEGGEKWARYSFIAGVPMKVIKGWGNDMEITRHQQPPVHMRVDDPLNVLKQEMAPYKVVEVPGLPRFFGGLVGYIGYESVRFFEKVTPTDKPSLGLPDMYMMKMETLLIFDHLKHVIKVVANAFIDDNTTAEEVYADAVAKIESMISLLKKPRKEDSLDVGKDNSTTHYTSSFYKPEDFMDVVDRAKEYIRAGDAFQIVLSQRFETSAAVDPFTIYRKLRVINPSPYMFYMNLDGCKVVGSSPEILVKLESDRIILRPIAGTRKRGSTDAEDIALEKELLADPKERAEHIMLVDLGRNDVGRVARTGSVEVTKLMTIERYSHVMHIVSNVEGVLKDDHDAFDVLRACFPAGTVSGAPKVRAMEIIDELEPVARGLYAGSVGYFSFTGDMDMCITIRTILAIDGKIYVQAGAGIVADSVPEMEHNECVNKAMGMFKAVIMAKNGLE</sequence>
<dbReference type="InterPro" id="IPR019999">
    <property type="entry name" value="Anth_synth_I-like"/>
</dbReference>
<protein>
    <recommendedName>
        <fullName evidence="2 6">Anthranilate synthase component 1</fullName>
        <ecNumber evidence="6">4.1.3.27</ecNumber>
    </recommendedName>
</protein>
<dbReference type="Pfam" id="PF04715">
    <property type="entry name" value="Anth_synt_I_N"/>
    <property type="match status" value="1"/>
</dbReference>
<comment type="catalytic activity">
    <reaction evidence="5 6">
        <text>chorismate + L-glutamine = anthranilate + pyruvate + L-glutamate + H(+)</text>
        <dbReference type="Rhea" id="RHEA:21732"/>
        <dbReference type="ChEBI" id="CHEBI:15361"/>
        <dbReference type="ChEBI" id="CHEBI:15378"/>
        <dbReference type="ChEBI" id="CHEBI:16567"/>
        <dbReference type="ChEBI" id="CHEBI:29748"/>
        <dbReference type="ChEBI" id="CHEBI:29985"/>
        <dbReference type="ChEBI" id="CHEBI:58359"/>
        <dbReference type="EC" id="4.1.3.27"/>
    </reaction>
</comment>
<dbReference type="PANTHER" id="PTHR11236">
    <property type="entry name" value="AMINOBENZOATE/ANTHRANILATE SYNTHASE"/>
    <property type="match status" value="1"/>
</dbReference>
<comment type="caution">
    <text evidence="9">The sequence shown here is derived from an EMBL/GenBank/DDBJ whole genome shotgun (WGS) entry which is preliminary data.</text>
</comment>
<dbReference type="RefSeq" id="WP_218251789.1">
    <property type="nucleotide sequence ID" value="NZ_JABXWD010000077.1"/>
</dbReference>
<dbReference type="InterPro" id="IPR015890">
    <property type="entry name" value="Chorismate_C"/>
</dbReference>
<comment type="cofactor">
    <cofactor evidence="6">
        <name>Mg(2+)</name>
        <dbReference type="ChEBI" id="CHEBI:18420"/>
    </cofactor>
</comment>
<keyword evidence="6" id="KW-0460">Magnesium</keyword>
<evidence type="ECO:0000313" key="9">
    <source>
        <dbReference type="EMBL" id="MBV6341163.1"/>
    </source>
</evidence>
<evidence type="ECO:0000256" key="5">
    <source>
        <dbReference type="ARBA" id="ARBA00047683"/>
    </source>
</evidence>
<evidence type="ECO:0000256" key="4">
    <source>
        <dbReference type="ARBA" id="ARBA00025634"/>
    </source>
</evidence>
<accession>A0ABS6RZG6</accession>
<proteinExistence type="inferred from homology"/>
<keyword evidence="6" id="KW-0057">Aromatic amino acid biosynthesis</keyword>
<gene>
    <name evidence="6 9" type="primary">trpE</name>
    <name evidence="9" type="ORF">HWQ67_06150</name>
</gene>
<organism evidence="9 10">
    <name type="scientific">Candidatus Magnetobacterium casense</name>
    <dbReference type="NCBI Taxonomy" id="1455061"/>
    <lineage>
        <taxon>Bacteria</taxon>
        <taxon>Pseudomonadati</taxon>
        <taxon>Nitrospirota</taxon>
        <taxon>Thermodesulfovibrionia</taxon>
        <taxon>Thermodesulfovibrionales</taxon>
        <taxon>Candidatus Magnetobacteriaceae</taxon>
        <taxon>Candidatus Magnetobacterium</taxon>
    </lineage>
</organism>